<proteinExistence type="predicted"/>
<gene>
    <name evidence="1" type="ORF">CYMTET_19431</name>
</gene>
<protein>
    <submittedName>
        <fullName evidence="1">Uncharacterized protein</fullName>
    </submittedName>
</protein>
<keyword evidence="2" id="KW-1185">Reference proteome</keyword>
<comment type="caution">
    <text evidence="1">The sequence shown here is derived from an EMBL/GenBank/DDBJ whole genome shotgun (WGS) entry which is preliminary data.</text>
</comment>
<evidence type="ECO:0000313" key="1">
    <source>
        <dbReference type="EMBL" id="KAK3272260.1"/>
    </source>
</evidence>
<organism evidence="1 2">
    <name type="scientific">Cymbomonas tetramitiformis</name>
    <dbReference type="NCBI Taxonomy" id="36881"/>
    <lineage>
        <taxon>Eukaryota</taxon>
        <taxon>Viridiplantae</taxon>
        <taxon>Chlorophyta</taxon>
        <taxon>Pyramimonadophyceae</taxon>
        <taxon>Pyramimonadales</taxon>
        <taxon>Pyramimonadaceae</taxon>
        <taxon>Cymbomonas</taxon>
    </lineage>
</organism>
<accession>A0AAE0G610</accession>
<dbReference type="AlphaFoldDB" id="A0AAE0G610"/>
<dbReference type="Proteomes" id="UP001190700">
    <property type="component" value="Unassembled WGS sequence"/>
</dbReference>
<dbReference type="EMBL" id="LGRX02009070">
    <property type="protein sequence ID" value="KAK3272260.1"/>
    <property type="molecule type" value="Genomic_DNA"/>
</dbReference>
<evidence type="ECO:0000313" key="2">
    <source>
        <dbReference type="Proteomes" id="UP001190700"/>
    </source>
</evidence>
<sequence length="104" mass="11660">MSVLSPYPPGFSLACDVLQDLPVGALNRLIKGVLERLAQTTITTSSEDVQQILWEGGHKVTLELLNNSVSALQHIFRCSKLRLLSRWFTTIPCYHLSEQSARHL</sequence>
<name>A0AAE0G610_9CHLO</name>
<reference evidence="1 2" key="1">
    <citation type="journal article" date="2015" name="Genome Biol. Evol.">
        <title>Comparative Genomics of a Bacterivorous Green Alga Reveals Evolutionary Causalities and Consequences of Phago-Mixotrophic Mode of Nutrition.</title>
        <authorList>
            <person name="Burns J.A."/>
            <person name="Paasch A."/>
            <person name="Narechania A."/>
            <person name="Kim E."/>
        </authorList>
    </citation>
    <scope>NUCLEOTIDE SEQUENCE [LARGE SCALE GENOMIC DNA]</scope>
    <source>
        <strain evidence="1 2">PLY_AMNH</strain>
    </source>
</reference>